<dbReference type="InterPro" id="IPR020845">
    <property type="entry name" value="AMP-binding_CS"/>
</dbReference>
<dbReference type="AlphaFoldDB" id="U3B8V1"/>
<dbReference type="GO" id="GO:0009234">
    <property type="term" value="P:menaquinone biosynthetic process"/>
    <property type="evidence" value="ECO:0007669"/>
    <property type="project" value="UniProtKB-KW"/>
</dbReference>
<dbReference type="PANTHER" id="PTHR43201">
    <property type="entry name" value="ACYL-COA SYNTHETASE"/>
    <property type="match status" value="1"/>
</dbReference>
<dbReference type="InterPro" id="IPR042099">
    <property type="entry name" value="ANL_N_sf"/>
</dbReference>
<keyword evidence="5" id="KW-0067">ATP-binding</keyword>
<evidence type="ECO:0000256" key="5">
    <source>
        <dbReference type="ARBA" id="ARBA00022840"/>
    </source>
</evidence>
<dbReference type="CDD" id="cd17630">
    <property type="entry name" value="OSB_MenE-like"/>
    <property type="match status" value="1"/>
</dbReference>
<dbReference type="EMBL" id="BATJ01000003">
    <property type="protein sequence ID" value="GAD66264.1"/>
    <property type="molecule type" value="Genomic_DNA"/>
</dbReference>
<accession>U3B8V1</accession>
<keyword evidence="3 8" id="KW-0436">Ligase</keyword>
<dbReference type="GO" id="GO:0008756">
    <property type="term" value="F:o-succinylbenzoate-CoA ligase activity"/>
    <property type="evidence" value="ECO:0007669"/>
    <property type="project" value="InterPro"/>
</dbReference>
<dbReference type="Gene3D" id="3.30.300.30">
    <property type="match status" value="1"/>
</dbReference>
<dbReference type="Gene3D" id="3.40.50.12780">
    <property type="entry name" value="N-terminal domain of ligase-like"/>
    <property type="match status" value="1"/>
</dbReference>
<evidence type="ECO:0000259" key="7">
    <source>
        <dbReference type="Pfam" id="PF13193"/>
    </source>
</evidence>
<proteinExistence type="inferred from homology"/>
<evidence type="ECO:0000256" key="1">
    <source>
        <dbReference type="ARBA" id="ARBA00006432"/>
    </source>
</evidence>
<dbReference type="STRING" id="1219065.VPR01S_03_01730"/>
<dbReference type="GO" id="GO:0031956">
    <property type="term" value="F:medium-chain fatty acid-CoA ligase activity"/>
    <property type="evidence" value="ECO:0007669"/>
    <property type="project" value="TreeGrafter"/>
</dbReference>
<dbReference type="InterPro" id="IPR010192">
    <property type="entry name" value="MenE"/>
</dbReference>
<evidence type="ECO:0000256" key="3">
    <source>
        <dbReference type="ARBA" id="ARBA00022598"/>
    </source>
</evidence>
<dbReference type="RefSeq" id="WP_021704254.1">
    <property type="nucleotide sequence ID" value="NZ_BATJ01000003.1"/>
</dbReference>
<evidence type="ECO:0000313" key="9">
    <source>
        <dbReference type="Proteomes" id="UP000016570"/>
    </source>
</evidence>
<comment type="caution">
    <text evidence="8">The sequence shown here is derived from an EMBL/GenBank/DDBJ whole genome shotgun (WGS) entry which is preliminary data.</text>
</comment>
<evidence type="ECO:0000259" key="6">
    <source>
        <dbReference type="Pfam" id="PF00501"/>
    </source>
</evidence>
<reference evidence="8 9" key="1">
    <citation type="submission" date="2013-09" db="EMBL/GenBank/DDBJ databases">
        <title>Whole genome shotgun sequence of Vibrio proteolyticus NBRC 13287.</title>
        <authorList>
            <person name="Isaki S."/>
            <person name="Hosoyama A."/>
            <person name="Numata M."/>
            <person name="Hashimoto M."/>
            <person name="Hosoyama Y."/>
            <person name="Tsuchikane K."/>
            <person name="Noguchi M."/>
            <person name="Hirakata S."/>
            <person name="Ichikawa N."/>
            <person name="Ohji S."/>
            <person name="Yamazoe A."/>
            <person name="Fujita N."/>
        </authorList>
    </citation>
    <scope>NUCLEOTIDE SEQUENCE [LARGE SCALE GENOMIC DNA]</scope>
    <source>
        <strain evidence="8 9">NBRC 13287</strain>
    </source>
</reference>
<dbReference type="Proteomes" id="UP000016570">
    <property type="component" value="Unassembled WGS sequence"/>
</dbReference>
<feature type="domain" description="AMP-dependent synthetase/ligase" evidence="6">
    <location>
        <begin position="9"/>
        <end position="329"/>
    </location>
</feature>
<evidence type="ECO:0000256" key="2">
    <source>
        <dbReference type="ARBA" id="ARBA00022428"/>
    </source>
</evidence>
<dbReference type="InterPro" id="IPR045851">
    <property type="entry name" value="AMP-bd_C_sf"/>
</dbReference>
<dbReference type="SUPFAM" id="SSF56801">
    <property type="entry name" value="Acetyl-CoA synthetase-like"/>
    <property type="match status" value="1"/>
</dbReference>
<comment type="similarity">
    <text evidence="1">Belongs to the ATP-dependent AMP-binding enzyme family.</text>
</comment>
<keyword evidence="4" id="KW-0547">Nucleotide-binding</keyword>
<gene>
    <name evidence="8" type="primary">menE</name>
    <name evidence="8" type="ORF">VPR01S_03_01730</name>
</gene>
<dbReference type="InterPro" id="IPR000873">
    <property type="entry name" value="AMP-dep_synth/lig_dom"/>
</dbReference>
<dbReference type="eggNOG" id="COG0318">
    <property type="taxonomic scope" value="Bacteria"/>
</dbReference>
<name>U3B8V1_VIBPR</name>
<organism evidence="8 9">
    <name type="scientific">Vibrio proteolyticus NBRC 13287</name>
    <dbReference type="NCBI Taxonomy" id="1219065"/>
    <lineage>
        <taxon>Bacteria</taxon>
        <taxon>Pseudomonadati</taxon>
        <taxon>Pseudomonadota</taxon>
        <taxon>Gammaproteobacteria</taxon>
        <taxon>Vibrionales</taxon>
        <taxon>Vibrionaceae</taxon>
        <taxon>Vibrio</taxon>
    </lineage>
</organism>
<evidence type="ECO:0000313" key="8">
    <source>
        <dbReference type="EMBL" id="GAD66264.1"/>
    </source>
</evidence>
<dbReference type="Pfam" id="PF00501">
    <property type="entry name" value="AMP-binding"/>
    <property type="match status" value="1"/>
</dbReference>
<dbReference type="Pfam" id="PF13193">
    <property type="entry name" value="AMP-binding_C"/>
    <property type="match status" value="1"/>
</dbReference>
<feature type="domain" description="AMP-binding enzyme C-terminal" evidence="7">
    <location>
        <begin position="378"/>
        <end position="444"/>
    </location>
</feature>
<sequence length="470" mass="51125">MTLSSLVSQWAQKSPLSIALQTPERNYTWQQLSDTVQGYGAGLAAQGVKSGDVVTLVGKNSAAMLLLFLACLERGAVTAFTMPQPVDMLKAKLDVLYRNQDASALWLSPEVVAEYTSFELNQLEQRTRRVSLQRGEASSVVLGAGRDRLASIVFTSGSTGMPKAVAHTSQQHLASAAGLLEAFSFQRDDCWLLSLPMYHVSGLAIVYRWLYRGACLKIGQGNLSEDIQGATHASLVATQLRGLLDSEQTLTLTHVLLGGSHVPLSLSQRAATIGIETWLGYGMTEAASTVTAKRIDNIVSAGRVLQLRQVMLDGQRIYIAGETLASGYYHQGALTPIREQSGWFDSRDLGEWVGDELRIIGRADNLFISGGENIHCEEIEAVLARHPQVNQVIVVPVEDEKFGARPVAIVQSDANVNELDLASWMLGKTEKFKIPDAFVAMPQLSMGGIKISRQAIKSWLSRQPGGYLVI</sequence>
<evidence type="ECO:0000256" key="4">
    <source>
        <dbReference type="ARBA" id="ARBA00022741"/>
    </source>
</evidence>
<dbReference type="GO" id="GO:0006631">
    <property type="term" value="P:fatty acid metabolic process"/>
    <property type="evidence" value="ECO:0007669"/>
    <property type="project" value="TreeGrafter"/>
</dbReference>
<dbReference type="NCBIfam" id="TIGR01923">
    <property type="entry name" value="menE"/>
    <property type="match status" value="1"/>
</dbReference>
<dbReference type="PANTHER" id="PTHR43201:SF5">
    <property type="entry name" value="MEDIUM-CHAIN ACYL-COA LIGASE ACSF2, MITOCHONDRIAL"/>
    <property type="match status" value="1"/>
</dbReference>
<keyword evidence="9" id="KW-1185">Reference proteome</keyword>
<dbReference type="PROSITE" id="PS00455">
    <property type="entry name" value="AMP_BINDING"/>
    <property type="match status" value="1"/>
</dbReference>
<dbReference type="GO" id="GO:0005524">
    <property type="term" value="F:ATP binding"/>
    <property type="evidence" value="ECO:0007669"/>
    <property type="project" value="UniProtKB-KW"/>
</dbReference>
<dbReference type="InterPro" id="IPR025110">
    <property type="entry name" value="AMP-bd_C"/>
</dbReference>
<keyword evidence="2" id="KW-0474">Menaquinone biosynthesis</keyword>
<protein>
    <submittedName>
        <fullName evidence="8">2-succinylbenzoate--CoA ligase</fullName>
    </submittedName>
</protein>
<dbReference type="NCBIfam" id="NF006539">
    <property type="entry name" value="PRK09029.1"/>
    <property type="match status" value="1"/>
</dbReference>